<organism evidence="1 2">
    <name type="scientific">Ascobolus immersus RN42</name>
    <dbReference type="NCBI Taxonomy" id="1160509"/>
    <lineage>
        <taxon>Eukaryota</taxon>
        <taxon>Fungi</taxon>
        <taxon>Dikarya</taxon>
        <taxon>Ascomycota</taxon>
        <taxon>Pezizomycotina</taxon>
        <taxon>Pezizomycetes</taxon>
        <taxon>Pezizales</taxon>
        <taxon>Ascobolaceae</taxon>
        <taxon>Ascobolus</taxon>
    </lineage>
</organism>
<protein>
    <submittedName>
        <fullName evidence="1">Uncharacterized protein</fullName>
    </submittedName>
</protein>
<dbReference type="AlphaFoldDB" id="A0A3N4HYS8"/>
<keyword evidence="2" id="KW-1185">Reference proteome</keyword>
<proteinExistence type="predicted"/>
<name>A0A3N4HYS8_ASCIM</name>
<evidence type="ECO:0000313" key="2">
    <source>
        <dbReference type="Proteomes" id="UP000275078"/>
    </source>
</evidence>
<reference evidence="1 2" key="1">
    <citation type="journal article" date="2018" name="Nat. Ecol. Evol.">
        <title>Pezizomycetes genomes reveal the molecular basis of ectomycorrhizal truffle lifestyle.</title>
        <authorList>
            <person name="Murat C."/>
            <person name="Payen T."/>
            <person name="Noel B."/>
            <person name="Kuo A."/>
            <person name="Morin E."/>
            <person name="Chen J."/>
            <person name="Kohler A."/>
            <person name="Krizsan K."/>
            <person name="Balestrini R."/>
            <person name="Da Silva C."/>
            <person name="Montanini B."/>
            <person name="Hainaut M."/>
            <person name="Levati E."/>
            <person name="Barry K.W."/>
            <person name="Belfiori B."/>
            <person name="Cichocki N."/>
            <person name="Clum A."/>
            <person name="Dockter R.B."/>
            <person name="Fauchery L."/>
            <person name="Guy J."/>
            <person name="Iotti M."/>
            <person name="Le Tacon F."/>
            <person name="Lindquist E.A."/>
            <person name="Lipzen A."/>
            <person name="Malagnac F."/>
            <person name="Mello A."/>
            <person name="Molinier V."/>
            <person name="Miyauchi S."/>
            <person name="Poulain J."/>
            <person name="Riccioni C."/>
            <person name="Rubini A."/>
            <person name="Sitrit Y."/>
            <person name="Splivallo R."/>
            <person name="Traeger S."/>
            <person name="Wang M."/>
            <person name="Zifcakova L."/>
            <person name="Wipf D."/>
            <person name="Zambonelli A."/>
            <person name="Paolocci F."/>
            <person name="Nowrousian M."/>
            <person name="Ottonello S."/>
            <person name="Baldrian P."/>
            <person name="Spatafora J.W."/>
            <person name="Henrissat B."/>
            <person name="Nagy L.G."/>
            <person name="Aury J.M."/>
            <person name="Wincker P."/>
            <person name="Grigoriev I.V."/>
            <person name="Bonfante P."/>
            <person name="Martin F.M."/>
        </authorList>
    </citation>
    <scope>NUCLEOTIDE SEQUENCE [LARGE SCALE GENOMIC DNA]</scope>
    <source>
        <strain evidence="1 2">RN42</strain>
    </source>
</reference>
<dbReference type="Proteomes" id="UP000275078">
    <property type="component" value="Unassembled WGS sequence"/>
</dbReference>
<gene>
    <name evidence="1" type="ORF">BJ508DRAFT_175762</name>
</gene>
<sequence length="106" mass="11846">MAFTNQTSWEHGSALPVLTALPCVPTSTIHTGMLCHLEHPKMQQVDQTTRSASGCRLDVIDCSARHSITTDAVDNSSHHNERSKVEKKDEVLEREASIDVPYINRY</sequence>
<evidence type="ECO:0000313" key="1">
    <source>
        <dbReference type="EMBL" id="RPA77020.1"/>
    </source>
</evidence>
<accession>A0A3N4HYS8</accession>
<dbReference type="EMBL" id="ML119733">
    <property type="protein sequence ID" value="RPA77020.1"/>
    <property type="molecule type" value="Genomic_DNA"/>
</dbReference>